<proteinExistence type="predicted"/>
<dbReference type="InterPro" id="IPR007534">
    <property type="entry name" value="LuxE"/>
</dbReference>
<evidence type="ECO:0000313" key="3">
    <source>
        <dbReference type="Proteomes" id="UP000622653"/>
    </source>
</evidence>
<comment type="caution">
    <text evidence="2">The sequence shown here is derived from an EMBL/GenBank/DDBJ whole genome shotgun (WGS) entry which is preliminary data.</text>
</comment>
<dbReference type="GO" id="GO:0008218">
    <property type="term" value="P:bioluminescence"/>
    <property type="evidence" value="ECO:0007669"/>
    <property type="project" value="InterPro"/>
</dbReference>
<feature type="domain" description="Acyl-protein synthetase LuxE" evidence="1">
    <location>
        <begin position="15"/>
        <end position="347"/>
    </location>
</feature>
<evidence type="ECO:0000313" key="2">
    <source>
        <dbReference type="EMBL" id="MBF4500293.1"/>
    </source>
</evidence>
<organism evidence="2 3">
    <name type="scientific">Savagea serpentis</name>
    <dbReference type="NCBI Taxonomy" id="2785297"/>
    <lineage>
        <taxon>Bacteria</taxon>
        <taxon>Bacillati</taxon>
        <taxon>Bacillota</taxon>
        <taxon>Bacilli</taxon>
        <taxon>Bacillales</taxon>
        <taxon>Caryophanaceae</taxon>
        <taxon>Savagea</taxon>
    </lineage>
</organism>
<name>A0A8J7KGW6_9BACL</name>
<gene>
    <name evidence="2" type="ORF">IRY55_02860</name>
</gene>
<dbReference type="Gene3D" id="3.40.50.12780">
    <property type="entry name" value="N-terminal domain of ligase-like"/>
    <property type="match status" value="1"/>
</dbReference>
<evidence type="ECO:0000259" key="1">
    <source>
        <dbReference type="Pfam" id="PF04443"/>
    </source>
</evidence>
<dbReference type="GO" id="GO:0047474">
    <property type="term" value="F:long-chain fatty acid--protein ligase activity"/>
    <property type="evidence" value="ECO:0007669"/>
    <property type="project" value="InterPro"/>
</dbReference>
<dbReference type="Proteomes" id="UP000622653">
    <property type="component" value="Unassembled WGS sequence"/>
</dbReference>
<reference evidence="2" key="1">
    <citation type="submission" date="2020-11" db="EMBL/GenBank/DDBJ databases">
        <title>Multidrug resistant novel bacterium Savagea serpentis sp. nov., isolated from the scats of a vine snake (Ahaetulla nasuta).</title>
        <authorList>
            <person name="Venkata Ramana V."/>
            <person name="Vikas Patil S."/>
            <person name="Yogita Lugani V."/>
        </authorList>
    </citation>
    <scope>NUCLEOTIDE SEQUENCE</scope>
    <source>
        <strain evidence="2">SN6</strain>
    </source>
</reference>
<dbReference type="SUPFAM" id="SSF56801">
    <property type="entry name" value="Acetyl-CoA synthetase-like"/>
    <property type="match status" value="1"/>
</dbReference>
<dbReference type="Pfam" id="PF04443">
    <property type="entry name" value="LuxE"/>
    <property type="match status" value="1"/>
</dbReference>
<keyword evidence="3" id="KW-1185">Reference proteome</keyword>
<accession>A0A8J7KGW6</accession>
<sequence>MRVEREIIAFIQQNERDEERLNELMIQLFQRQFKENMPYQKFCRQKGKTLRNVKKWDQIPFVPVDAFKHLTLSRKPVEETAACFMTSGSTSGKRGKHYHAHLDVYNASMDETVRQFVLQGSDKWRIGVIFPSRESMPNSSLAHYLNWIYEHYGDASSGYFIDETGIQYDAFAEFLQRAQKDQVPVLLLGASYSYVHVFEQFQDAMYPLPEGSRIFDTGGYKNQSEALDLNTFYERLATMFDVPRSSCLNMYGMSELSTQYYDRGNARVPSVKIGPPWMKTRIIDPLTEEDVPFGETGIIVHYDLANVNSVIAVMTEDVGYETEEGFILLGRAEGAEAKGCSVQLSDFLQAVQDV</sequence>
<dbReference type="EMBL" id="JADKPV010000001">
    <property type="protein sequence ID" value="MBF4500293.1"/>
    <property type="molecule type" value="Genomic_DNA"/>
</dbReference>
<protein>
    <submittedName>
        <fullName evidence="2">Long-chain fatty acid--CoA ligase</fullName>
    </submittedName>
</protein>
<dbReference type="InterPro" id="IPR042099">
    <property type="entry name" value="ANL_N_sf"/>
</dbReference>
<dbReference type="AlphaFoldDB" id="A0A8J7KGW6"/>
<keyword evidence="2" id="KW-0436">Ligase</keyword>
<dbReference type="RefSeq" id="WP_194561741.1">
    <property type="nucleotide sequence ID" value="NZ_JADKPV010000001.1"/>
</dbReference>